<sequence length="59" mass="6885">MFRWIFDFWRTIFGGNLDDQIQSAKKDAENRIRKNDSAVANHLANIIIDYRIGNGNKSE</sequence>
<keyword evidence="2" id="KW-1185">Reference proteome</keyword>
<comment type="caution">
    <text evidence="1">The sequence shown here is derived from an EMBL/GenBank/DDBJ whole genome shotgun (WGS) entry which is preliminary data.</text>
</comment>
<evidence type="ECO:0000313" key="1">
    <source>
        <dbReference type="EMBL" id="GBR73947.1"/>
    </source>
</evidence>
<organism evidence="1 2">
    <name type="scientific">Termititenax aidoneus</name>
    <dbReference type="NCBI Taxonomy" id="2218524"/>
    <lineage>
        <taxon>Bacteria</taxon>
        <taxon>Bacillati</taxon>
        <taxon>Candidatus Margulisiibacteriota</taxon>
        <taxon>Candidatus Termititenacia</taxon>
        <taxon>Candidatus Termititenacales</taxon>
        <taxon>Candidatus Termititenacaceae</taxon>
        <taxon>Candidatus Termititenax</taxon>
    </lineage>
</organism>
<proteinExistence type="predicted"/>
<protein>
    <submittedName>
        <fullName evidence="1">Uncharacterized protein</fullName>
    </submittedName>
</protein>
<name>A0A388TBY1_TERA1</name>
<reference evidence="1 2" key="1">
    <citation type="journal article" date="2019" name="ISME J.">
        <title>Genome analyses of uncultured TG2/ZB3 bacteria in 'Margulisbacteria' specifically attached to ectosymbiotic spirochetes of protists in the termite gut.</title>
        <authorList>
            <person name="Utami Y.D."/>
            <person name="Kuwahara H."/>
            <person name="Igai K."/>
            <person name="Murakami T."/>
            <person name="Sugaya K."/>
            <person name="Morikawa T."/>
            <person name="Nagura Y."/>
            <person name="Yuki M."/>
            <person name="Deevong P."/>
            <person name="Inoue T."/>
            <person name="Kihara K."/>
            <person name="Lo N."/>
            <person name="Yamada A."/>
            <person name="Ohkuma M."/>
            <person name="Hongoh Y."/>
        </authorList>
    </citation>
    <scope>NUCLEOTIDE SEQUENCE [LARGE SCALE GENOMIC DNA]</scope>
    <source>
        <strain evidence="1">NkOx7-01</strain>
    </source>
</reference>
<gene>
    <name evidence="1" type="ORF">NO1_1204</name>
</gene>
<dbReference type="EMBL" id="BGZN01000025">
    <property type="protein sequence ID" value="GBR73947.1"/>
    <property type="molecule type" value="Genomic_DNA"/>
</dbReference>
<accession>A0A388TBY1</accession>
<dbReference type="Proteomes" id="UP000269352">
    <property type="component" value="Unassembled WGS sequence"/>
</dbReference>
<evidence type="ECO:0000313" key="2">
    <source>
        <dbReference type="Proteomes" id="UP000269352"/>
    </source>
</evidence>
<dbReference type="AlphaFoldDB" id="A0A388TBY1"/>